<name>A0A8J3Y6G1_9ACTN</name>
<feature type="domain" description="AB hydrolase-1" evidence="2">
    <location>
        <begin position="25"/>
        <end position="256"/>
    </location>
</feature>
<evidence type="ECO:0000313" key="3">
    <source>
        <dbReference type="EMBL" id="GIJ02389.1"/>
    </source>
</evidence>
<dbReference type="InterPro" id="IPR029058">
    <property type="entry name" value="AB_hydrolase_fold"/>
</dbReference>
<protein>
    <recommendedName>
        <fullName evidence="2">AB hydrolase-1 domain-containing protein</fullName>
    </recommendedName>
</protein>
<evidence type="ECO:0000256" key="1">
    <source>
        <dbReference type="SAM" id="MobiDB-lite"/>
    </source>
</evidence>
<dbReference type="Proteomes" id="UP000652013">
    <property type="component" value="Unassembled WGS sequence"/>
</dbReference>
<gene>
    <name evidence="3" type="ORF">Sya03_17410</name>
</gene>
<accession>A0A8J3Y6G1</accession>
<dbReference type="PRINTS" id="PR00111">
    <property type="entry name" value="ABHYDROLASE"/>
</dbReference>
<proteinExistence type="predicted"/>
<evidence type="ECO:0000313" key="4">
    <source>
        <dbReference type="Proteomes" id="UP000652013"/>
    </source>
</evidence>
<dbReference type="PANTHER" id="PTHR43433">
    <property type="entry name" value="HYDROLASE, ALPHA/BETA FOLD FAMILY PROTEIN"/>
    <property type="match status" value="1"/>
</dbReference>
<dbReference type="InterPro" id="IPR050471">
    <property type="entry name" value="AB_hydrolase"/>
</dbReference>
<dbReference type="GO" id="GO:0046503">
    <property type="term" value="P:glycerolipid catabolic process"/>
    <property type="evidence" value="ECO:0007669"/>
    <property type="project" value="TreeGrafter"/>
</dbReference>
<dbReference type="SUPFAM" id="SSF53474">
    <property type="entry name" value="alpha/beta-Hydrolases"/>
    <property type="match status" value="1"/>
</dbReference>
<feature type="region of interest" description="Disordered" evidence="1">
    <location>
        <begin position="130"/>
        <end position="154"/>
    </location>
</feature>
<dbReference type="AlphaFoldDB" id="A0A8J3Y6G1"/>
<dbReference type="InterPro" id="IPR000073">
    <property type="entry name" value="AB_hydrolase_1"/>
</dbReference>
<dbReference type="GO" id="GO:0004806">
    <property type="term" value="F:triacylglycerol lipase activity"/>
    <property type="evidence" value="ECO:0007669"/>
    <property type="project" value="TreeGrafter"/>
</dbReference>
<comment type="caution">
    <text evidence="3">The sequence shown here is derived from an EMBL/GenBank/DDBJ whole genome shotgun (WGS) entry which is preliminary data.</text>
</comment>
<evidence type="ECO:0000259" key="2">
    <source>
        <dbReference type="Pfam" id="PF00561"/>
    </source>
</evidence>
<sequence length="278" mass="29469">MSGETMVQVNGVELCVESFGDPADPAVLLIAGGASSLDWWADEFCRRLAHGGRRVIRYDHRDTGRSTSYPAGEPGYTGADLAADPLALLDALGVHRAHVVGLSMGGGIAQRIAIEHGDRVATLTLMSTSPGDVEEEQEQGQRQEPPPAPDWTDPEAAVEGLMRDVRSAAGSVTIGEDGLRRLAERVVGRTRDMAASQVNHWVAEAGPEPKAGLDAVTAPTLVLHGTEDPLFSLAHGRALAERIAGARLVPLEGLGHEHPPPALWDVVVPEILRHTARG</sequence>
<dbReference type="PANTHER" id="PTHR43433:SF5">
    <property type="entry name" value="AB HYDROLASE-1 DOMAIN-CONTAINING PROTEIN"/>
    <property type="match status" value="1"/>
</dbReference>
<dbReference type="Gene3D" id="3.40.50.1820">
    <property type="entry name" value="alpha/beta hydrolase"/>
    <property type="match status" value="1"/>
</dbReference>
<dbReference type="RefSeq" id="WP_203937701.1">
    <property type="nucleotide sequence ID" value="NZ_BAAAGJ010000012.1"/>
</dbReference>
<reference evidence="3" key="1">
    <citation type="submission" date="2021-01" db="EMBL/GenBank/DDBJ databases">
        <title>Whole genome shotgun sequence of Spirilliplanes yamanashiensis NBRC 15828.</title>
        <authorList>
            <person name="Komaki H."/>
            <person name="Tamura T."/>
        </authorList>
    </citation>
    <scope>NUCLEOTIDE SEQUENCE</scope>
    <source>
        <strain evidence="3">NBRC 15828</strain>
    </source>
</reference>
<dbReference type="Pfam" id="PF00561">
    <property type="entry name" value="Abhydrolase_1"/>
    <property type="match status" value="1"/>
</dbReference>
<keyword evidence="4" id="KW-1185">Reference proteome</keyword>
<organism evidence="3 4">
    <name type="scientific">Spirilliplanes yamanashiensis</name>
    <dbReference type="NCBI Taxonomy" id="42233"/>
    <lineage>
        <taxon>Bacteria</taxon>
        <taxon>Bacillati</taxon>
        <taxon>Actinomycetota</taxon>
        <taxon>Actinomycetes</taxon>
        <taxon>Micromonosporales</taxon>
        <taxon>Micromonosporaceae</taxon>
        <taxon>Spirilliplanes</taxon>
    </lineage>
</organism>
<dbReference type="EMBL" id="BOOY01000009">
    <property type="protein sequence ID" value="GIJ02389.1"/>
    <property type="molecule type" value="Genomic_DNA"/>
</dbReference>